<protein>
    <recommendedName>
        <fullName evidence="2">DUF1499 domain-containing protein</fullName>
    </recommendedName>
</protein>
<gene>
    <name evidence="1" type="ORF">METZ01_LOCUS282289</name>
</gene>
<dbReference type="AlphaFoldDB" id="A0A382L0X6"/>
<dbReference type="PIRSF" id="PIRSF026426">
    <property type="entry name" value="DUF1499"/>
    <property type="match status" value="1"/>
</dbReference>
<evidence type="ECO:0000313" key="1">
    <source>
        <dbReference type="EMBL" id="SVC29435.1"/>
    </source>
</evidence>
<dbReference type="PANTHER" id="PTHR34801:SF6">
    <property type="entry name" value="SLL1620 PROTEIN"/>
    <property type="match status" value="1"/>
</dbReference>
<reference evidence="1" key="1">
    <citation type="submission" date="2018-05" db="EMBL/GenBank/DDBJ databases">
        <authorList>
            <person name="Lanie J.A."/>
            <person name="Ng W.-L."/>
            <person name="Kazmierczak K.M."/>
            <person name="Andrzejewski T.M."/>
            <person name="Davidsen T.M."/>
            <person name="Wayne K.J."/>
            <person name="Tettelin H."/>
            <person name="Glass J.I."/>
            <person name="Rusch D."/>
            <person name="Podicherti R."/>
            <person name="Tsui H.-C.T."/>
            <person name="Winkler M.E."/>
        </authorList>
    </citation>
    <scope>NUCLEOTIDE SEQUENCE</scope>
</reference>
<dbReference type="InterPro" id="IPR010865">
    <property type="entry name" value="DUF1499"/>
</dbReference>
<sequence>MKRPNKFQFTQKKISILIGGVIMLWGINGYSVGRPHNLGLKNNMLLPCPKSPNCVLSQASDPKHQIQPIHYSTSVETAKERLNQVILSMDGTRIITQDEVYWHVEFTTRWLRFIDDVEFYFPESEALIHLRSASRSGYWDLGVNRKRTKEIRSRFEELAKGD</sequence>
<accession>A0A382L0X6</accession>
<dbReference type="Pfam" id="PF07386">
    <property type="entry name" value="DUF1499"/>
    <property type="match status" value="1"/>
</dbReference>
<name>A0A382L0X6_9ZZZZ</name>
<organism evidence="1">
    <name type="scientific">marine metagenome</name>
    <dbReference type="NCBI Taxonomy" id="408172"/>
    <lineage>
        <taxon>unclassified sequences</taxon>
        <taxon>metagenomes</taxon>
        <taxon>ecological metagenomes</taxon>
    </lineage>
</organism>
<evidence type="ECO:0008006" key="2">
    <source>
        <dbReference type="Google" id="ProtNLM"/>
    </source>
</evidence>
<proteinExistence type="predicted"/>
<dbReference type="PANTHER" id="PTHR34801">
    <property type="entry name" value="EXPRESSED PROTEIN"/>
    <property type="match status" value="1"/>
</dbReference>
<dbReference type="EMBL" id="UINC01083588">
    <property type="protein sequence ID" value="SVC29435.1"/>
    <property type="molecule type" value="Genomic_DNA"/>
</dbReference>